<reference evidence="3" key="1">
    <citation type="submission" date="2021-04" db="EMBL/GenBank/DDBJ databases">
        <title>Phylogenetic analysis of Acidobacteriaceae.</title>
        <authorList>
            <person name="Qiu L."/>
            <person name="Zhang Q."/>
        </authorList>
    </citation>
    <scope>NUCLEOTIDE SEQUENCE</scope>
    <source>
        <strain evidence="3">DSM 25168</strain>
    </source>
</reference>
<evidence type="ECO:0000313" key="4">
    <source>
        <dbReference type="Proteomes" id="UP001059380"/>
    </source>
</evidence>
<organism evidence="3 4">
    <name type="scientific">Occallatibacter riparius</name>
    <dbReference type="NCBI Taxonomy" id="1002689"/>
    <lineage>
        <taxon>Bacteria</taxon>
        <taxon>Pseudomonadati</taxon>
        <taxon>Acidobacteriota</taxon>
        <taxon>Terriglobia</taxon>
        <taxon>Terriglobales</taxon>
        <taxon>Acidobacteriaceae</taxon>
        <taxon>Occallatibacter</taxon>
    </lineage>
</organism>
<feature type="signal peptide" evidence="1">
    <location>
        <begin position="1"/>
        <end position="17"/>
    </location>
</feature>
<dbReference type="InterPro" id="IPR006680">
    <property type="entry name" value="Amidohydro-rel"/>
</dbReference>
<dbReference type="RefSeq" id="WP_260796278.1">
    <property type="nucleotide sequence ID" value="NZ_CP093313.1"/>
</dbReference>
<dbReference type="InterPro" id="IPR011059">
    <property type="entry name" value="Metal-dep_hydrolase_composite"/>
</dbReference>
<evidence type="ECO:0000256" key="1">
    <source>
        <dbReference type="SAM" id="SignalP"/>
    </source>
</evidence>
<dbReference type="SUPFAM" id="SSF51338">
    <property type="entry name" value="Composite domain of metallo-dependent hydrolases"/>
    <property type="match status" value="2"/>
</dbReference>
<dbReference type="InterPro" id="IPR057744">
    <property type="entry name" value="OTAase-like"/>
</dbReference>
<feature type="chain" id="PRO_5039954556" evidence="1">
    <location>
        <begin position="18"/>
        <end position="439"/>
    </location>
</feature>
<dbReference type="Proteomes" id="UP001059380">
    <property type="component" value="Chromosome"/>
</dbReference>
<dbReference type="PANTHER" id="PTHR43135:SF3">
    <property type="entry name" value="ALPHA-D-RIBOSE 1-METHYLPHOSPHONATE 5-TRIPHOSPHATE DIPHOSPHATASE"/>
    <property type="match status" value="1"/>
</dbReference>
<keyword evidence="1" id="KW-0732">Signal</keyword>
<accession>A0A9J7BVI4</accession>
<dbReference type="EMBL" id="CP093313">
    <property type="protein sequence ID" value="UWZ86640.1"/>
    <property type="molecule type" value="Genomic_DNA"/>
</dbReference>
<dbReference type="KEGG" id="orp:MOP44_12000"/>
<proteinExistence type="predicted"/>
<sequence length="439" mass="46284">MSILRTPATVLLVTALAATTPLSMRGQAAAAKRTLVRAGHVLDVKTGKLSDAQTIVVVGDTILSIRPSASETQQPGDTVIDLGGMTVMPGMIDVHTHLTGNPDFDTYHELTSTNAKEAINGVVNARTTLLAGFTTVRNVGAGGFTDVDLRDAINGGQVPGPHMLVSGPPLGITGGHCDDNLLPIEYHQVGDGVADGIAEVQHKVRQNIKYGADLIKICATGGVLSKGDDPQASQYTLEEMQAIVADAHRLGRKVAAHAHGAQGILWAAKAGVDSIEHGSYIDDAAIAEMKKDGTYLVPTLYLEDWMIEKGKLPAFYHQKMLDVSAVAKANIKRAMQAGVKIALGTDSAVYPHGLNAHELDVYVNQLGMTPLAALQSTTINAADLMGLTAKTGTLEPGKWADIIAIEKNPVDDVRVLQDVKFVMKAGVVYKGQGSVLEGK</sequence>
<dbReference type="CDD" id="cd01299">
    <property type="entry name" value="Met_dep_hydrolase_A"/>
    <property type="match status" value="1"/>
</dbReference>
<feature type="domain" description="Amidohydrolase-related" evidence="2">
    <location>
        <begin position="86"/>
        <end position="427"/>
    </location>
</feature>
<evidence type="ECO:0000259" key="2">
    <source>
        <dbReference type="Pfam" id="PF01979"/>
    </source>
</evidence>
<dbReference type="InterPro" id="IPR032466">
    <property type="entry name" value="Metal_Hydrolase"/>
</dbReference>
<dbReference type="Gene3D" id="2.30.40.10">
    <property type="entry name" value="Urease, subunit C, domain 1"/>
    <property type="match status" value="1"/>
</dbReference>
<keyword evidence="4" id="KW-1185">Reference proteome</keyword>
<name>A0A9J7BVI4_9BACT</name>
<dbReference type="PANTHER" id="PTHR43135">
    <property type="entry name" value="ALPHA-D-RIBOSE 1-METHYLPHOSPHONATE 5-TRIPHOSPHATE DIPHOSPHATASE"/>
    <property type="match status" value="1"/>
</dbReference>
<dbReference type="SUPFAM" id="SSF51556">
    <property type="entry name" value="Metallo-dependent hydrolases"/>
    <property type="match status" value="1"/>
</dbReference>
<dbReference type="AlphaFoldDB" id="A0A9J7BVI4"/>
<gene>
    <name evidence="3" type="ORF">MOP44_12000</name>
</gene>
<dbReference type="Gene3D" id="3.20.20.140">
    <property type="entry name" value="Metal-dependent hydrolases"/>
    <property type="match status" value="1"/>
</dbReference>
<evidence type="ECO:0000313" key="3">
    <source>
        <dbReference type="EMBL" id="UWZ86640.1"/>
    </source>
</evidence>
<dbReference type="GO" id="GO:0016810">
    <property type="term" value="F:hydrolase activity, acting on carbon-nitrogen (but not peptide) bonds"/>
    <property type="evidence" value="ECO:0007669"/>
    <property type="project" value="InterPro"/>
</dbReference>
<dbReference type="InterPro" id="IPR051781">
    <property type="entry name" value="Metallo-dep_Hydrolase"/>
</dbReference>
<dbReference type="Pfam" id="PF01979">
    <property type="entry name" value="Amidohydro_1"/>
    <property type="match status" value="1"/>
</dbReference>
<protein>
    <submittedName>
        <fullName evidence="3">Amidohydrolase family protein</fullName>
    </submittedName>
</protein>